<dbReference type="Proteomes" id="UP001165085">
    <property type="component" value="Unassembled WGS sequence"/>
</dbReference>
<organism evidence="1 2">
    <name type="scientific">Triparma strigata</name>
    <dbReference type="NCBI Taxonomy" id="1606541"/>
    <lineage>
        <taxon>Eukaryota</taxon>
        <taxon>Sar</taxon>
        <taxon>Stramenopiles</taxon>
        <taxon>Ochrophyta</taxon>
        <taxon>Bolidophyceae</taxon>
        <taxon>Parmales</taxon>
        <taxon>Triparmaceae</taxon>
        <taxon>Triparma</taxon>
    </lineage>
</organism>
<accession>A0A9W6ZX52</accession>
<proteinExistence type="predicted"/>
<protein>
    <submittedName>
        <fullName evidence="1">Uncharacterized protein</fullName>
    </submittedName>
</protein>
<gene>
    <name evidence="1" type="ORF">TrST_g6696</name>
</gene>
<dbReference type="OrthoDB" id="197259at2759"/>
<comment type="caution">
    <text evidence="1">The sequence shown here is derived from an EMBL/GenBank/DDBJ whole genome shotgun (WGS) entry which is preliminary data.</text>
</comment>
<keyword evidence="2" id="KW-1185">Reference proteome</keyword>
<reference evidence="2" key="1">
    <citation type="journal article" date="2023" name="Commun. Biol.">
        <title>Genome analysis of Parmales, the sister group of diatoms, reveals the evolutionary specialization of diatoms from phago-mixotrophs to photoautotrophs.</title>
        <authorList>
            <person name="Ban H."/>
            <person name="Sato S."/>
            <person name="Yoshikawa S."/>
            <person name="Yamada K."/>
            <person name="Nakamura Y."/>
            <person name="Ichinomiya M."/>
            <person name="Sato N."/>
            <person name="Blanc-Mathieu R."/>
            <person name="Endo H."/>
            <person name="Kuwata A."/>
            <person name="Ogata H."/>
        </authorList>
    </citation>
    <scope>NUCLEOTIDE SEQUENCE [LARGE SCALE GENOMIC DNA]</scope>
    <source>
        <strain evidence="2">NIES 3701</strain>
    </source>
</reference>
<sequence>MAFKISVPSKHLTLGRRHIRQRSTTETWVASTNTLDAPSSTTNIISNLVDRKFEYYPSLVPLQTLVTSSKLASQSFEEEGGHQGTYLNKPWKNSRIYIDGQKLWTAEDKTFMDPIINSVRSKLIELFGLPDKPTSLPVESAFVNYYVGSGDQPRDMERHVDCDWTGKPVPLSVVVQGLYENGDADGETFLETLDCQTSSASPPVPVSLKAGDALILTEALHKPHPVPLAEKRLVFVVFFSALESVA</sequence>
<dbReference type="AlphaFoldDB" id="A0A9W6ZX52"/>
<evidence type="ECO:0000313" key="2">
    <source>
        <dbReference type="Proteomes" id="UP001165085"/>
    </source>
</evidence>
<evidence type="ECO:0000313" key="1">
    <source>
        <dbReference type="EMBL" id="GMH61371.1"/>
    </source>
</evidence>
<dbReference type="EMBL" id="BRXY01000071">
    <property type="protein sequence ID" value="GMH61371.1"/>
    <property type="molecule type" value="Genomic_DNA"/>
</dbReference>
<name>A0A9W6ZX52_9STRA</name>